<dbReference type="OrthoDB" id="1675670at2"/>
<dbReference type="AlphaFoldDB" id="A0A3N5B0H9"/>
<reference evidence="1 2" key="1">
    <citation type="submission" date="2018-11" db="EMBL/GenBank/DDBJ databases">
        <title>Genomic Encyclopedia of Type Strains, Phase IV (KMG-IV): sequencing the most valuable type-strain genomes for metagenomic binning, comparative biology and taxonomic classification.</title>
        <authorList>
            <person name="Goeker M."/>
        </authorList>
    </citation>
    <scope>NUCLEOTIDE SEQUENCE [LARGE SCALE GENOMIC DNA]</scope>
    <source>
        <strain evidence="1 2">DSM 18090</strain>
    </source>
</reference>
<accession>A0A3N5B0H9</accession>
<protein>
    <submittedName>
        <fullName evidence="1">Uncharacterized protein DUF3231</fullName>
    </submittedName>
</protein>
<dbReference type="Gene3D" id="1.20.1260.10">
    <property type="match status" value="2"/>
</dbReference>
<comment type="caution">
    <text evidence="1">The sequence shown here is derived from an EMBL/GenBank/DDBJ whole genome shotgun (WGS) entry which is preliminary data.</text>
</comment>
<keyword evidence="2" id="KW-1185">Reference proteome</keyword>
<dbReference type="InterPro" id="IPR012347">
    <property type="entry name" value="Ferritin-like"/>
</dbReference>
<name>A0A3N5B0H9_9BACI</name>
<gene>
    <name evidence="1" type="ORF">EDC24_2328</name>
</gene>
<dbReference type="Proteomes" id="UP000276443">
    <property type="component" value="Unassembled WGS sequence"/>
</dbReference>
<organism evidence="1 2">
    <name type="scientific">Aquisalibacillus elongatus</name>
    <dbReference type="NCBI Taxonomy" id="485577"/>
    <lineage>
        <taxon>Bacteria</taxon>
        <taxon>Bacillati</taxon>
        <taxon>Bacillota</taxon>
        <taxon>Bacilli</taxon>
        <taxon>Bacillales</taxon>
        <taxon>Bacillaceae</taxon>
        <taxon>Aquisalibacillus</taxon>
    </lineage>
</organism>
<evidence type="ECO:0000313" key="1">
    <source>
        <dbReference type="EMBL" id="RPF51066.1"/>
    </source>
</evidence>
<proteinExistence type="predicted"/>
<dbReference type="RefSeq" id="WP_124222699.1">
    <property type="nucleotide sequence ID" value="NZ_RKRF01000011.1"/>
</dbReference>
<dbReference type="Pfam" id="PF11553">
    <property type="entry name" value="DUF3231"/>
    <property type="match status" value="2"/>
</dbReference>
<evidence type="ECO:0000313" key="2">
    <source>
        <dbReference type="Proteomes" id="UP000276443"/>
    </source>
</evidence>
<dbReference type="InterPro" id="IPR021617">
    <property type="entry name" value="DUF3231"/>
</dbReference>
<dbReference type="EMBL" id="RKRF01000011">
    <property type="protein sequence ID" value="RPF51066.1"/>
    <property type="molecule type" value="Genomic_DNA"/>
</dbReference>
<sequence>MPESPKISSSEIGVLWITYQQNTMILRMLEYFIEHADDDQAKQILVDVYEDIKPYATKIENIFQTEGAAIPVGFKADDVNIGAPKLFDNGFDILFIRLMKEISMGMHTLNLNMCYRPDIVMMMRELTNITQRCYDKCTEYLLEKGILTRSPYVQIPKNVEFVQEVGYLSGFNLFKEKRPLNVVETAHLHHTIESNMVGMQLILGFSQCANEKEVKQYLGEGAAISKEIIKTISNILLDSSLQVPSTPGGNVTGSTVPPFSDKMMMYCVSLFCSFAIGGSSLGTAFSQRNDLVEKITKIMQDIFAYAHKGAKLMIQHGWLEEPPQTKNNKKSPK</sequence>